<accession>A2GYK6</accession>
<reference evidence="2" key="1">
    <citation type="submission" date="2006-10" db="EMBL/GenBank/DDBJ databases">
        <authorList>
            <person name="Amadeo P."/>
            <person name="Zhao Q."/>
            <person name="Wortman J."/>
            <person name="Fraser-Liggett C."/>
            <person name="Carlton J."/>
        </authorList>
    </citation>
    <scope>NUCLEOTIDE SEQUENCE</scope>
    <source>
        <strain evidence="2">G3</strain>
    </source>
</reference>
<dbReference type="InParanoid" id="A2GYK6"/>
<protein>
    <submittedName>
        <fullName evidence="2">Uncharacterized protein</fullName>
    </submittedName>
</protein>
<feature type="non-terminal residue" evidence="2">
    <location>
        <position position="464"/>
    </location>
</feature>
<reference evidence="2" key="2">
    <citation type="journal article" date="2007" name="Science">
        <title>Draft genome sequence of the sexually transmitted pathogen Trichomonas vaginalis.</title>
        <authorList>
            <person name="Carlton J.M."/>
            <person name="Hirt R.P."/>
            <person name="Silva J.C."/>
            <person name="Delcher A.L."/>
            <person name="Schatz M."/>
            <person name="Zhao Q."/>
            <person name="Wortman J.R."/>
            <person name="Bidwell S.L."/>
            <person name="Alsmark U.C.M."/>
            <person name="Besteiro S."/>
            <person name="Sicheritz-Ponten T."/>
            <person name="Noel C.J."/>
            <person name="Dacks J.B."/>
            <person name="Foster P.G."/>
            <person name="Simillion C."/>
            <person name="Van de Peer Y."/>
            <person name="Miranda-Saavedra D."/>
            <person name="Barton G.J."/>
            <person name="Westrop G.D."/>
            <person name="Mueller S."/>
            <person name="Dessi D."/>
            <person name="Fiori P.L."/>
            <person name="Ren Q."/>
            <person name="Paulsen I."/>
            <person name="Zhang H."/>
            <person name="Bastida-Corcuera F.D."/>
            <person name="Simoes-Barbosa A."/>
            <person name="Brown M.T."/>
            <person name="Hayes R.D."/>
            <person name="Mukherjee M."/>
            <person name="Okumura C.Y."/>
            <person name="Schneider R."/>
            <person name="Smith A.J."/>
            <person name="Vanacova S."/>
            <person name="Villalvazo M."/>
            <person name="Haas B.J."/>
            <person name="Pertea M."/>
            <person name="Feldblyum T.V."/>
            <person name="Utterback T.R."/>
            <person name="Shu C.L."/>
            <person name="Osoegawa K."/>
            <person name="de Jong P.J."/>
            <person name="Hrdy I."/>
            <person name="Horvathova L."/>
            <person name="Zubacova Z."/>
            <person name="Dolezal P."/>
            <person name="Malik S.B."/>
            <person name="Logsdon J.M. Jr."/>
            <person name="Henze K."/>
            <person name="Gupta A."/>
            <person name="Wang C.C."/>
            <person name="Dunne R.L."/>
            <person name="Upcroft J.A."/>
            <person name="Upcroft P."/>
            <person name="White O."/>
            <person name="Salzberg S.L."/>
            <person name="Tang P."/>
            <person name="Chiu C.-H."/>
            <person name="Lee Y.-S."/>
            <person name="Embley T.M."/>
            <person name="Coombs G.H."/>
            <person name="Mottram J.C."/>
            <person name="Tachezy J."/>
            <person name="Fraser-Liggett C.M."/>
            <person name="Johnson P.J."/>
        </authorList>
    </citation>
    <scope>NUCLEOTIDE SEQUENCE [LARGE SCALE GENOMIC DNA]</scope>
    <source>
        <strain evidence="2">G3</strain>
    </source>
</reference>
<gene>
    <name evidence="2" type="ORF">TVAG_571380</name>
</gene>
<sequence>MSWFYYTITNGIINRTGDYLIDIGSYGQDITFSFADNKSFSYYFILQDTYMSDYLRINYESCTSKIWKITEPTFNFKSTNTYYNYKVRFCVVSFPNYCDSIEFLSESNDLAFNYSNKKYEINKNYCSVYLDPTDVRLNISTSSDDYDFNYSYYQPTFQYKVINYTTDHLYFSPTLYILFRSKSPNTVATIKISQSFSYDTYSAYDKDKLGYLCNQSISFGSQPKYKIFGIQKLLIGRNQTKLNFYKEQYVVFTDYRNISGEARTSEVSLEILGNTQYSAIYFAHTGTITLESSSDEPIPCNFVVFNLNYYDCTSIITNVRSNYKFTSQDTAHTCVVTAFTNGTVHFEDGDIYDVYGKINRANIIVEKPFLTITNSKHDYLFFYHAGDKYNTSYLIKGNNSTHRSLIIFDNSYHEINSSEPVEQKSDDHNYSDDDSDEGLSEGAVLEIIIGAAVGAGLIAVAAYL</sequence>
<evidence type="ECO:0000313" key="2">
    <source>
        <dbReference type="EMBL" id="EAX77761.1"/>
    </source>
</evidence>
<dbReference type="Proteomes" id="UP000001542">
    <property type="component" value="Unassembled WGS sequence"/>
</dbReference>
<evidence type="ECO:0000256" key="1">
    <source>
        <dbReference type="SAM" id="MobiDB-lite"/>
    </source>
</evidence>
<dbReference type="EMBL" id="DS122543">
    <property type="protein sequence ID" value="EAX77761.1"/>
    <property type="molecule type" value="Genomic_DNA"/>
</dbReference>
<dbReference type="AlphaFoldDB" id="A2GYK6"/>
<proteinExistence type="predicted"/>
<feature type="region of interest" description="Disordered" evidence="1">
    <location>
        <begin position="418"/>
        <end position="437"/>
    </location>
</feature>
<keyword evidence="3" id="KW-1185">Reference proteome</keyword>
<name>A2GYK6_TRIV3</name>
<feature type="compositionally biased region" description="Basic and acidic residues" evidence="1">
    <location>
        <begin position="421"/>
        <end position="431"/>
    </location>
</feature>
<dbReference type="VEuPathDB" id="TrichDB:TVAGG3_0466360"/>
<dbReference type="VEuPathDB" id="TrichDB:TVAG_571380"/>
<organism evidence="2 3">
    <name type="scientific">Trichomonas vaginalis (strain ATCC PRA-98 / G3)</name>
    <dbReference type="NCBI Taxonomy" id="412133"/>
    <lineage>
        <taxon>Eukaryota</taxon>
        <taxon>Metamonada</taxon>
        <taxon>Parabasalia</taxon>
        <taxon>Trichomonadida</taxon>
        <taxon>Trichomonadidae</taxon>
        <taxon>Trichomonas</taxon>
    </lineage>
</organism>
<evidence type="ECO:0000313" key="3">
    <source>
        <dbReference type="Proteomes" id="UP000001542"/>
    </source>
</evidence>
<dbReference type="KEGG" id="tva:4735178"/>